<dbReference type="Proteomes" id="UP000706163">
    <property type="component" value="Unassembled WGS sequence"/>
</dbReference>
<keyword evidence="3" id="KW-0808">Transferase</keyword>
<dbReference type="EMBL" id="LUGM01000002">
    <property type="protein sequence ID" value="KYH13492.1"/>
    <property type="molecule type" value="Genomic_DNA"/>
</dbReference>
<dbReference type="Pfam" id="PF00583">
    <property type="entry name" value="Acetyltransf_1"/>
    <property type="match status" value="1"/>
</dbReference>
<dbReference type="PANTHER" id="PTHR43415">
    <property type="entry name" value="SPERMIDINE N(1)-ACETYLTRANSFERASE"/>
    <property type="match status" value="1"/>
</dbReference>
<evidence type="ECO:0000313" key="2">
    <source>
        <dbReference type="EMBL" id="HJF67549.1"/>
    </source>
</evidence>
<dbReference type="RefSeq" id="WP_061853723.1">
    <property type="nucleotide sequence ID" value="NZ_DYVT01000048.1"/>
</dbReference>
<gene>
    <name evidence="3" type="ORF">A0131_01535</name>
    <name evidence="2" type="ORF">K8V85_04490</name>
</gene>
<name>A0A151A2C8_9STAP</name>
<protein>
    <submittedName>
        <fullName evidence="2 3">Acetyltransferase</fullName>
    </submittedName>
</protein>
<evidence type="ECO:0000313" key="3">
    <source>
        <dbReference type="EMBL" id="KYH13492.1"/>
    </source>
</evidence>
<dbReference type="PANTHER" id="PTHR43415:SF3">
    <property type="entry name" value="GNAT-FAMILY ACETYLTRANSFERASE"/>
    <property type="match status" value="1"/>
</dbReference>
<reference evidence="3 4" key="1">
    <citation type="submission" date="2016-02" db="EMBL/GenBank/DDBJ databases">
        <title>Draft genome sequence of hydrocarbon degrading Staphylococcus saprophyticus Strain CNV2, isolated from crude-oil contaminated soil from Noonmati Oil Refinery, Guwahati, Assam, India.</title>
        <authorList>
            <person name="Mukherjee A."/>
            <person name="Chettri B."/>
            <person name="Langpoklakpam J."/>
            <person name="Singh A.K."/>
            <person name="Chattopadhyay D.J."/>
        </authorList>
    </citation>
    <scope>NUCLEOTIDE SEQUENCE [LARGE SCALE GENOMIC DNA]</scope>
    <source>
        <strain evidence="3 4">CNV2</strain>
    </source>
</reference>
<dbReference type="PROSITE" id="PS51186">
    <property type="entry name" value="GNAT"/>
    <property type="match status" value="1"/>
</dbReference>
<dbReference type="SUPFAM" id="SSF55729">
    <property type="entry name" value="Acyl-CoA N-acyltransferases (Nat)"/>
    <property type="match status" value="1"/>
</dbReference>
<reference evidence="2" key="3">
    <citation type="submission" date="2021-09" db="EMBL/GenBank/DDBJ databases">
        <authorList>
            <person name="Gilroy R."/>
        </authorList>
    </citation>
    <scope>NUCLEOTIDE SEQUENCE</scope>
    <source>
        <strain evidence="2">CHK149-3286</strain>
    </source>
</reference>
<proteinExistence type="predicted"/>
<dbReference type="InterPro" id="IPR000182">
    <property type="entry name" value="GNAT_dom"/>
</dbReference>
<organism evidence="3 4">
    <name type="scientific">Staphylococcus kloosii</name>
    <dbReference type="NCBI Taxonomy" id="29384"/>
    <lineage>
        <taxon>Bacteria</taxon>
        <taxon>Bacillati</taxon>
        <taxon>Bacillota</taxon>
        <taxon>Bacilli</taxon>
        <taxon>Bacillales</taxon>
        <taxon>Staphylococcaceae</taxon>
        <taxon>Staphylococcus</taxon>
    </lineage>
</organism>
<feature type="domain" description="N-acetyltransferase" evidence="1">
    <location>
        <begin position="1"/>
        <end position="161"/>
    </location>
</feature>
<comment type="caution">
    <text evidence="3">The sequence shown here is derived from an EMBL/GenBank/DDBJ whole genome shotgun (WGS) entry which is preliminary data.</text>
</comment>
<reference evidence="2" key="2">
    <citation type="journal article" date="2021" name="PeerJ">
        <title>Extensive microbial diversity within the chicken gut microbiome revealed by metagenomics and culture.</title>
        <authorList>
            <person name="Gilroy R."/>
            <person name="Ravi A."/>
            <person name="Getino M."/>
            <person name="Pursley I."/>
            <person name="Horton D.L."/>
            <person name="Alikhan N.F."/>
            <person name="Baker D."/>
            <person name="Gharbi K."/>
            <person name="Hall N."/>
            <person name="Watson M."/>
            <person name="Adriaenssens E.M."/>
            <person name="Foster-Nyarko E."/>
            <person name="Jarju S."/>
            <person name="Secka A."/>
            <person name="Antonio M."/>
            <person name="Oren A."/>
            <person name="Chaudhuri R.R."/>
            <person name="La Ragione R."/>
            <person name="Hildebrand F."/>
            <person name="Pallen M.J."/>
        </authorList>
    </citation>
    <scope>NUCLEOTIDE SEQUENCE</scope>
    <source>
        <strain evidence="2">CHK149-3286</strain>
    </source>
</reference>
<dbReference type="Gene3D" id="3.40.630.30">
    <property type="match status" value="1"/>
</dbReference>
<dbReference type="AlphaFoldDB" id="A0A151A2C8"/>
<dbReference type="GO" id="GO:0016747">
    <property type="term" value="F:acyltransferase activity, transferring groups other than amino-acyl groups"/>
    <property type="evidence" value="ECO:0007669"/>
    <property type="project" value="InterPro"/>
</dbReference>
<dbReference type="EMBL" id="DYVT01000048">
    <property type="protein sequence ID" value="HJF67549.1"/>
    <property type="molecule type" value="Genomic_DNA"/>
</dbReference>
<dbReference type="Proteomes" id="UP000075418">
    <property type="component" value="Unassembled WGS sequence"/>
</dbReference>
<evidence type="ECO:0000313" key="4">
    <source>
        <dbReference type="Proteomes" id="UP000075418"/>
    </source>
</evidence>
<accession>A0A151A2C8</accession>
<sequence>MRVERINADEAINLYQCMKQIDKETQFMLYLPDERTFETLKLYEDIQHNYYVGVKKNDGTIVGYISLHISNIEKVKHKGYITTGLMEDYQQQGFATKMFEETIAWARNQGLRRLELTVLTHNNPAISLYEKMGFMIEGIKRESIYMEGLYHDELYMAKMLNKEEPIAEMNIW</sequence>
<dbReference type="CDD" id="cd04301">
    <property type="entry name" value="NAT_SF"/>
    <property type="match status" value="1"/>
</dbReference>
<dbReference type="InterPro" id="IPR016181">
    <property type="entry name" value="Acyl_CoA_acyltransferase"/>
</dbReference>
<evidence type="ECO:0000259" key="1">
    <source>
        <dbReference type="PROSITE" id="PS51186"/>
    </source>
</evidence>